<evidence type="ECO:0000256" key="2">
    <source>
        <dbReference type="ARBA" id="ARBA00049666"/>
    </source>
</evidence>
<accession>A0ABU2G7W6</accession>
<dbReference type="Gene3D" id="1.10.287.510">
    <property type="entry name" value="Helix hairpin bin"/>
    <property type="match status" value="1"/>
</dbReference>
<dbReference type="PANTHER" id="PTHR32114">
    <property type="entry name" value="ABC TRANSPORTER ABCH.3"/>
    <property type="match status" value="1"/>
</dbReference>
<comment type="caution">
    <text evidence="5">The sequence shown here is derived from an EMBL/GenBank/DDBJ whole genome shotgun (WGS) entry which is preliminary data.</text>
</comment>
<proteinExistence type="inferred from homology"/>
<dbReference type="EMBL" id="JAMQOQ010000009">
    <property type="protein sequence ID" value="MDS0296890.1"/>
    <property type="molecule type" value="Genomic_DNA"/>
</dbReference>
<name>A0ABU2G7W6_9EURY</name>
<dbReference type="SUPFAM" id="SSF75712">
    <property type="entry name" value="Rad50 coiled-coil Zn hook"/>
    <property type="match status" value="1"/>
</dbReference>
<feature type="coiled-coil region" evidence="3">
    <location>
        <begin position="329"/>
        <end position="492"/>
    </location>
</feature>
<dbReference type="InterPro" id="IPR027417">
    <property type="entry name" value="P-loop_NTPase"/>
</dbReference>
<protein>
    <submittedName>
        <fullName evidence="5">Chromosome segregation protein SMC</fullName>
    </submittedName>
</protein>
<evidence type="ECO:0000313" key="6">
    <source>
        <dbReference type="Proteomes" id="UP001254813"/>
    </source>
</evidence>
<dbReference type="Proteomes" id="UP001254813">
    <property type="component" value="Unassembled WGS sequence"/>
</dbReference>
<dbReference type="Pfam" id="PF13476">
    <property type="entry name" value="AAA_23"/>
    <property type="match status" value="1"/>
</dbReference>
<sequence>MVVQNIGGIDTCEIEFNPGVTVCTGQNATNRTSLLTAIAGALGGSAATLKSDADKGHVQLEFDGETYTRHYHRGSDGSVITDGEPYTDDPELVDLFACLLEDNPARRAVERGDDLRDILMRPVDTEAIQERIREFERERTQITARLEEIERKRNHLPELETRRTTLEDELEATTEKLGALREQVADHDIDADAAGAAEDLLSDLESCRQTLRQTRDEIETQQSTLEALSDEREEISDELDNLKDQDTDWEDLERELDQLQDRERELQDSINDLSAIVEFNDELLNSSDELVDTNPDEQTVTDELNPMSATIKCWTCGNHVERRAIDSQLEELRTVIGEKRSERQEVQDEIAELREQLDQLQSAERRRRECEERLDENDRQRQRREQRVNDLEKKVTELRETIRELEEEVKETEEFRESELVEQYERLSELEYERGQIEQELNDVEDELRDLESLADEQEQLEAQKAQLQEELESLRTRIEDLERDAVEAFNEHMAEVLSLLEYQNIERVWIERKVPNDGPEGVFELHVVRSTENGTMYEDTVDHLSESEREVIGLVVALAGYLVHEVYETVPVMLLDSLEAIDAGRIARLIEYIAEFASYLIVALLEEDAQDLNDTYTRLSSDTIGS</sequence>
<keyword evidence="1 3" id="KW-0175">Coiled coil</keyword>
<evidence type="ECO:0000256" key="3">
    <source>
        <dbReference type="SAM" id="Coils"/>
    </source>
</evidence>
<feature type="domain" description="Rad50/SbcC-type AAA" evidence="4">
    <location>
        <begin position="3"/>
        <end position="272"/>
    </location>
</feature>
<dbReference type="PANTHER" id="PTHR32114:SF2">
    <property type="entry name" value="ABC TRANSPORTER ABCH.3"/>
    <property type="match status" value="1"/>
</dbReference>
<feature type="coiled-coil region" evidence="3">
    <location>
        <begin position="125"/>
        <end position="276"/>
    </location>
</feature>
<dbReference type="RefSeq" id="WP_310930826.1">
    <property type="nucleotide sequence ID" value="NZ_JAMQOQ010000009.1"/>
</dbReference>
<dbReference type="Gene3D" id="3.40.50.300">
    <property type="entry name" value="P-loop containing nucleotide triphosphate hydrolases"/>
    <property type="match status" value="2"/>
</dbReference>
<organism evidence="5 6">
    <name type="scientific">Halogeometricum luteum</name>
    <dbReference type="NCBI Taxonomy" id="2950537"/>
    <lineage>
        <taxon>Archaea</taxon>
        <taxon>Methanobacteriati</taxon>
        <taxon>Methanobacteriota</taxon>
        <taxon>Stenosarchaea group</taxon>
        <taxon>Halobacteria</taxon>
        <taxon>Halobacteriales</taxon>
        <taxon>Haloferacaceae</taxon>
        <taxon>Halogeometricum</taxon>
    </lineage>
</organism>
<gene>
    <name evidence="5" type="ORF">NDI79_22240</name>
</gene>
<dbReference type="SUPFAM" id="SSF52540">
    <property type="entry name" value="P-loop containing nucleoside triphosphate hydrolases"/>
    <property type="match status" value="2"/>
</dbReference>
<dbReference type="InterPro" id="IPR038729">
    <property type="entry name" value="Rad50/SbcC_AAA"/>
</dbReference>
<comment type="similarity">
    <text evidence="2">Belongs to the Sph1/Sph2 family.</text>
</comment>
<evidence type="ECO:0000313" key="5">
    <source>
        <dbReference type="EMBL" id="MDS0296890.1"/>
    </source>
</evidence>
<evidence type="ECO:0000256" key="1">
    <source>
        <dbReference type="ARBA" id="ARBA00023054"/>
    </source>
</evidence>
<dbReference type="NCBIfam" id="NF045487">
    <property type="entry name" value="ASRP"/>
    <property type="match status" value="1"/>
</dbReference>
<reference evidence="5 6" key="1">
    <citation type="submission" date="2022-06" db="EMBL/GenBank/DDBJ databases">
        <title>Halogeometricum sp. a new haloarchaeum isolate from saline soil.</title>
        <authorList>
            <person name="Strakova D."/>
            <person name="Galisteo C."/>
            <person name="Sanchez-Porro C."/>
            <person name="Ventosa A."/>
        </authorList>
    </citation>
    <scope>NUCLEOTIDE SEQUENCE [LARGE SCALE GENOMIC DNA]</scope>
    <source>
        <strain evidence="6">S3BR25-2</strain>
    </source>
</reference>
<keyword evidence="6" id="KW-1185">Reference proteome</keyword>
<evidence type="ECO:0000259" key="4">
    <source>
        <dbReference type="Pfam" id="PF13476"/>
    </source>
</evidence>